<name>A0A378QAG5_FAUOS</name>
<protein>
    <submittedName>
        <fullName evidence="1">Uncharacterized protein</fullName>
    </submittedName>
</protein>
<proteinExistence type="predicted"/>
<accession>A0A378QAG5</accession>
<dbReference type="EMBL" id="UGPY01000001">
    <property type="protein sequence ID" value="STY97635.1"/>
    <property type="molecule type" value="Genomic_DNA"/>
</dbReference>
<gene>
    <name evidence="1" type="ORF">NCTC10465_01419</name>
</gene>
<dbReference type="Proteomes" id="UP000255230">
    <property type="component" value="Unassembled WGS sequence"/>
</dbReference>
<evidence type="ECO:0000313" key="2">
    <source>
        <dbReference type="Proteomes" id="UP000255230"/>
    </source>
</evidence>
<dbReference type="AlphaFoldDB" id="A0A378QAG5"/>
<organism evidence="1 2">
    <name type="scientific">Faucicola osloensis</name>
    <name type="common">Moraxella osloensis</name>
    <dbReference type="NCBI Taxonomy" id="34062"/>
    <lineage>
        <taxon>Bacteria</taxon>
        <taxon>Pseudomonadati</taxon>
        <taxon>Pseudomonadota</taxon>
        <taxon>Gammaproteobacteria</taxon>
        <taxon>Moraxellales</taxon>
        <taxon>Moraxellaceae</taxon>
        <taxon>Faucicola</taxon>
    </lineage>
</organism>
<keyword evidence="2" id="KW-1185">Reference proteome</keyword>
<reference evidence="1 2" key="1">
    <citation type="submission" date="2018-06" db="EMBL/GenBank/DDBJ databases">
        <authorList>
            <consortium name="Pathogen Informatics"/>
            <person name="Doyle S."/>
        </authorList>
    </citation>
    <scope>NUCLEOTIDE SEQUENCE [LARGE SCALE GENOMIC DNA]</scope>
    <source>
        <strain evidence="1 2">NCTC10465</strain>
    </source>
</reference>
<evidence type="ECO:0000313" key="1">
    <source>
        <dbReference type="EMBL" id="STY97635.1"/>
    </source>
</evidence>
<sequence>MAGNKKNSPSIIRMSQNQLKRQREWVYLAHFLAMLHLHPAKTISGTDDGNEPDFTCIFYCGKGEYAIGIELTTLPRLRDRLGNDNLMLKRWYWQSLLQVSTKFTPTQFNCHGEILGVKGDWQNIDNRKIVNVSQQFIEPSRDLPHPTLSSKLQNGIAKAMRWLPSAFFTDMADENEDLPIDSYINQGDIDEVMSKKAHKVQAYHKKRALDEVWLLIHTNEQQEKGLLIFDTNEALHHGSEFNRVFLTLYPTTTLLQVAK</sequence>